<comment type="subcellular location">
    <subcellularLocation>
        <location evidence="1 7">Cytoplasm</location>
    </subcellularLocation>
</comment>
<keyword evidence="10" id="KW-0862">Zinc</keyword>
<reference evidence="11" key="1">
    <citation type="submission" date="2022-12" db="EMBL/GenBank/DDBJ databases">
        <title>Reference genome sequencing for broad-spectrum identification of bacterial and archaeal isolates by mass spectrometry.</title>
        <authorList>
            <person name="Sekiguchi Y."/>
            <person name="Tourlousse D.M."/>
        </authorList>
    </citation>
    <scope>NUCLEOTIDE SEQUENCE</scope>
    <source>
        <strain evidence="11">301</strain>
    </source>
</reference>
<dbReference type="Proteomes" id="UP001245370">
    <property type="component" value="Unassembled WGS sequence"/>
</dbReference>
<comment type="caution">
    <text evidence="11">The sequence shown here is derived from an EMBL/GenBank/DDBJ whole genome shotgun (WGS) entry which is preliminary data.</text>
</comment>
<dbReference type="GO" id="GO:0046872">
    <property type="term" value="F:metal ion binding"/>
    <property type="evidence" value="ECO:0007669"/>
    <property type="project" value="UniProtKB-KW"/>
</dbReference>
<dbReference type="InterPro" id="IPR023214">
    <property type="entry name" value="HAD_sf"/>
</dbReference>
<dbReference type="InterPro" id="IPR036412">
    <property type="entry name" value="HAD-like_sf"/>
</dbReference>
<dbReference type="RefSeq" id="WP_281809372.1">
    <property type="nucleotide sequence ID" value="NZ_BSDO01000008.1"/>
</dbReference>
<evidence type="ECO:0000256" key="5">
    <source>
        <dbReference type="ARBA" id="ARBA00023277"/>
    </source>
</evidence>
<dbReference type="EC" id="3.1.3.-" evidence="7"/>
<dbReference type="Proteomes" id="UP001144397">
    <property type="component" value="Unassembled WGS sequence"/>
</dbReference>
<dbReference type="InterPro" id="IPR006543">
    <property type="entry name" value="Histidinol-phos"/>
</dbReference>
<evidence type="ECO:0000313" key="13">
    <source>
        <dbReference type="Proteomes" id="UP001144397"/>
    </source>
</evidence>
<feature type="binding site" evidence="10">
    <location>
        <position position="96"/>
    </location>
    <ligand>
        <name>Zn(2+)</name>
        <dbReference type="ChEBI" id="CHEBI:29105"/>
    </ligand>
</feature>
<dbReference type="CDD" id="cd07503">
    <property type="entry name" value="HAD_HisB-N"/>
    <property type="match status" value="1"/>
</dbReference>
<reference evidence="12 14" key="2">
    <citation type="submission" date="2023-07" db="EMBL/GenBank/DDBJ databases">
        <title>Genomic Encyclopedia of Type Strains, Phase IV (KMG-IV): sequencing the most valuable type-strain genomes for metagenomic binning, comparative biology and taxonomic classification.</title>
        <authorList>
            <person name="Goeker M."/>
        </authorList>
    </citation>
    <scope>NUCLEOTIDE SEQUENCE [LARGE SCALE GENOMIC DNA]</scope>
    <source>
        <strain evidence="12 14">DSM 338</strain>
    </source>
</reference>
<evidence type="ECO:0000256" key="7">
    <source>
        <dbReference type="PIRNR" id="PIRNR004682"/>
    </source>
</evidence>
<dbReference type="GO" id="GO:0005737">
    <property type="term" value="C:cytoplasm"/>
    <property type="evidence" value="ECO:0007669"/>
    <property type="project" value="UniProtKB-SubCell"/>
</dbReference>
<evidence type="ECO:0000256" key="4">
    <source>
        <dbReference type="ARBA" id="ARBA00022801"/>
    </source>
</evidence>
<feature type="site" description="Stabilizes the phosphoryl group" evidence="9">
    <location>
        <position position="115"/>
    </location>
</feature>
<evidence type="ECO:0000256" key="9">
    <source>
        <dbReference type="PIRSR" id="PIRSR004682-3"/>
    </source>
</evidence>
<dbReference type="Gene3D" id="3.40.50.1000">
    <property type="entry name" value="HAD superfamily/HAD-like"/>
    <property type="match status" value="1"/>
</dbReference>
<gene>
    <name evidence="12" type="ORF">GGQ86_004197</name>
    <name evidence="11" type="ORF">XFLAVUS301_42960</name>
</gene>
<keyword evidence="10" id="KW-0460">Magnesium</keyword>
<dbReference type="GO" id="GO:0016791">
    <property type="term" value="F:phosphatase activity"/>
    <property type="evidence" value="ECO:0007669"/>
    <property type="project" value="InterPro"/>
</dbReference>
<accession>A0A9W6CSS7</accession>
<feature type="active site" description="Proton donor" evidence="8">
    <location>
        <position position="17"/>
    </location>
</feature>
<evidence type="ECO:0000256" key="1">
    <source>
        <dbReference type="ARBA" id="ARBA00004496"/>
    </source>
</evidence>
<comment type="cofactor">
    <cofactor evidence="10">
        <name>Mg(2+)</name>
        <dbReference type="ChEBI" id="CHEBI:18420"/>
    </cofactor>
</comment>
<keyword evidence="4 7" id="KW-0378">Hydrolase</keyword>
<dbReference type="GeneID" id="95765070"/>
<dbReference type="NCBIfam" id="TIGR01656">
    <property type="entry name" value="Histidinol-ppas"/>
    <property type="match status" value="1"/>
</dbReference>
<dbReference type="EMBL" id="BSDO01000008">
    <property type="protein sequence ID" value="GLI24622.1"/>
    <property type="molecule type" value="Genomic_DNA"/>
</dbReference>
<evidence type="ECO:0000256" key="3">
    <source>
        <dbReference type="ARBA" id="ARBA00022723"/>
    </source>
</evidence>
<feature type="site" description="Contributes to substrate recognition" evidence="9">
    <location>
        <position position="114"/>
    </location>
</feature>
<organism evidence="11 13">
    <name type="scientific">Xanthobacter flavus</name>
    <dbReference type="NCBI Taxonomy" id="281"/>
    <lineage>
        <taxon>Bacteria</taxon>
        <taxon>Pseudomonadati</taxon>
        <taxon>Pseudomonadota</taxon>
        <taxon>Alphaproteobacteria</taxon>
        <taxon>Hyphomicrobiales</taxon>
        <taxon>Xanthobacteraceae</taxon>
        <taxon>Xanthobacter</taxon>
    </lineage>
</organism>
<evidence type="ECO:0000256" key="6">
    <source>
        <dbReference type="ARBA" id="ARBA00031828"/>
    </source>
</evidence>
<evidence type="ECO:0000256" key="10">
    <source>
        <dbReference type="PIRSR" id="PIRSR004682-4"/>
    </source>
</evidence>
<protein>
    <recommendedName>
        <fullName evidence="6 7">D,D-heptose 1,7-bisphosphate phosphatase</fullName>
        <ecNumber evidence="7">3.1.3.-</ecNumber>
    </recommendedName>
</protein>
<feature type="binding site" evidence="10">
    <location>
        <position position="17"/>
    </location>
    <ligand>
        <name>Mg(2+)</name>
        <dbReference type="ChEBI" id="CHEBI:18420"/>
    </ligand>
</feature>
<comment type="similarity">
    <text evidence="7">Belongs to the gmhB family.</text>
</comment>
<evidence type="ECO:0000313" key="11">
    <source>
        <dbReference type="EMBL" id="GLI24622.1"/>
    </source>
</evidence>
<proteinExistence type="inferred from homology"/>
<feature type="site" description="Stabilizes the phosphoryl group" evidence="9">
    <location>
        <position position="57"/>
    </location>
</feature>
<keyword evidence="3 10" id="KW-0479">Metal-binding</keyword>
<evidence type="ECO:0000256" key="8">
    <source>
        <dbReference type="PIRSR" id="PIRSR004682-1"/>
    </source>
</evidence>
<dbReference type="PANTHER" id="PTHR42891">
    <property type="entry name" value="D-GLYCERO-BETA-D-MANNO-HEPTOSE-1,7-BISPHOSPHATE 7-PHOSPHATASE"/>
    <property type="match status" value="1"/>
</dbReference>
<keyword evidence="14" id="KW-1185">Reference proteome</keyword>
<feature type="binding site" evidence="10">
    <location>
        <position position="15"/>
    </location>
    <ligand>
        <name>Mg(2+)</name>
        <dbReference type="ChEBI" id="CHEBI:18420"/>
    </ligand>
</feature>
<evidence type="ECO:0000256" key="2">
    <source>
        <dbReference type="ARBA" id="ARBA00022490"/>
    </source>
</evidence>
<comment type="cofactor">
    <cofactor evidence="10">
        <name>Zn(2+)</name>
        <dbReference type="ChEBI" id="CHEBI:29105"/>
    </cofactor>
</comment>
<dbReference type="PIRSF" id="PIRSF004682">
    <property type="entry name" value="GmhB"/>
    <property type="match status" value="1"/>
</dbReference>
<name>A0A9W6CSS7_XANFL</name>
<dbReference type="EMBL" id="JAVDPY010000008">
    <property type="protein sequence ID" value="MDR6335701.1"/>
    <property type="molecule type" value="Genomic_DNA"/>
</dbReference>
<dbReference type="PANTHER" id="PTHR42891:SF1">
    <property type="entry name" value="D-GLYCERO-BETA-D-MANNO-HEPTOSE-1,7-BISPHOSPHATE 7-PHOSPHATASE"/>
    <property type="match status" value="1"/>
</dbReference>
<dbReference type="InterPro" id="IPR006549">
    <property type="entry name" value="HAD-SF_hydro_IIIA"/>
</dbReference>
<feature type="active site" description="Nucleophile" evidence="8">
    <location>
        <position position="15"/>
    </location>
</feature>
<dbReference type="SUPFAM" id="SSF56784">
    <property type="entry name" value="HAD-like"/>
    <property type="match status" value="1"/>
</dbReference>
<keyword evidence="2 7" id="KW-0963">Cytoplasm</keyword>
<dbReference type="NCBIfam" id="TIGR01662">
    <property type="entry name" value="HAD-SF-IIIA"/>
    <property type="match status" value="1"/>
</dbReference>
<dbReference type="InterPro" id="IPR004446">
    <property type="entry name" value="Heptose_bisP_phosphatase"/>
</dbReference>
<evidence type="ECO:0000313" key="12">
    <source>
        <dbReference type="EMBL" id="MDR6335701.1"/>
    </source>
</evidence>
<sequence length="172" mass="19584">MEIPNQAPRPAVFFDRDGVLNENSGYVHRPEDFFWIPGAREAVRHFNDRGWLVFLVSNQSGVARGYYGEAEIETLQRWMIDELAQVGARIDDWRYCPYHPEAVVERYRAAHPWRKPEPGMILDLMEHWPVDRAASLLIGDSQTDIEAATAAGIAGHLFTKGNLHDFARGLVP</sequence>
<dbReference type="GO" id="GO:0005975">
    <property type="term" value="P:carbohydrate metabolic process"/>
    <property type="evidence" value="ECO:0007669"/>
    <property type="project" value="InterPro"/>
</dbReference>
<evidence type="ECO:0000313" key="14">
    <source>
        <dbReference type="Proteomes" id="UP001245370"/>
    </source>
</evidence>
<keyword evidence="5 7" id="KW-0119">Carbohydrate metabolism</keyword>
<dbReference type="AlphaFoldDB" id="A0A9W6CSS7"/>
<feature type="binding site" evidence="10">
    <location>
        <position position="140"/>
    </location>
    <ligand>
        <name>Mg(2+)</name>
        <dbReference type="ChEBI" id="CHEBI:18420"/>
    </ligand>
</feature>
<dbReference type="Pfam" id="PF13242">
    <property type="entry name" value="Hydrolase_like"/>
    <property type="match status" value="1"/>
</dbReference>